<accession>A0A9P4V605</accession>
<evidence type="ECO:0000256" key="1">
    <source>
        <dbReference type="SAM" id="MobiDB-lite"/>
    </source>
</evidence>
<dbReference type="EMBL" id="ML996120">
    <property type="protein sequence ID" value="KAF2736920.1"/>
    <property type="molecule type" value="Genomic_DNA"/>
</dbReference>
<dbReference type="AlphaFoldDB" id="A0A9P4V605"/>
<feature type="region of interest" description="Disordered" evidence="1">
    <location>
        <begin position="188"/>
        <end position="215"/>
    </location>
</feature>
<sequence length="226" mass="25424">MVYEFLPAKIHHHHVSLKPECGLTILTKHAPFELASTCKLVHDEVMPYLRQLEGELLVTCAAIIASKDGPITILRPVLLALHNIGLSVPRSDETFHPTFHRRTRKADNIEIALNCVLSDEYSAQSLRRAATGIRMNIGDWVDVRFRPVQETFSPDSAEWKSLGQDIKLGSVISDREWRNNWLWEPAEDSAPTTELSATFDGVSPSHDPQLPSTDSAMRARHFLLDP</sequence>
<evidence type="ECO:0000313" key="2">
    <source>
        <dbReference type="EMBL" id="KAF2736920.1"/>
    </source>
</evidence>
<evidence type="ECO:0000313" key="3">
    <source>
        <dbReference type="Proteomes" id="UP000799444"/>
    </source>
</evidence>
<keyword evidence="3" id="KW-1185">Reference proteome</keyword>
<reference evidence="2" key="1">
    <citation type="journal article" date="2020" name="Stud. Mycol.">
        <title>101 Dothideomycetes genomes: a test case for predicting lifestyles and emergence of pathogens.</title>
        <authorList>
            <person name="Haridas S."/>
            <person name="Albert R."/>
            <person name="Binder M."/>
            <person name="Bloem J."/>
            <person name="Labutti K."/>
            <person name="Salamov A."/>
            <person name="Andreopoulos B."/>
            <person name="Baker S."/>
            <person name="Barry K."/>
            <person name="Bills G."/>
            <person name="Bluhm B."/>
            <person name="Cannon C."/>
            <person name="Castanera R."/>
            <person name="Culley D."/>
            <person name="Daum C."/>
            <person name="Ezra D."/>
            <person name="Gonzalez J."/>
            <person name="Henrissat B."/>
            <person name="Kuo A."/>
            <person name="Liang C."/>
            <person name="Lipzen A."/>
            <person name="Lutzoni F."/>
            <person name="Magnuson J."/>
            <person name="Mondo S."/>
            <person name="Nolan M."/>
            <person name="Ohm R."/>
            <person name="Pangilinan J."/>
            <person name="Park H.-J."/>
            <person name="Ramirez L."/>
            <person name="Alfaro M."/>
            <person name="Sun H."/>
            <person name="Tritt A."/>
            <person name="Yoshinaga Y."/>
            <person name="Zwiers L.-H."/>
            <person name="Turgeon B."/>
            <person name="Goodwin S."/>
            <person name="Spatafora J."/>
            <person name="Crous P."/>
            <person name="Grigoriev I."/>
        </authorList>
    </citation>
    <scope>NUCLEOTIDE SEQUENCE</scope>
    <source>
        <strain evidence="2">CBS 125425</strain>
    </source>
</reference>
<proteinExistence type="predicted"/>
<gene>
    <name evidence="2" type="ORF">EJ04DRAFT_138622</name>
</gene>
<protein>
    <submittedName>
        <fullName evidence="2">Uncharacterized protein</fullName>
    </submittedName>
</protein>
<dbReference type="Proteomes" id="UP000799444">
    <property type="component" value="Unassembled WGS sequence"/>
</dbReference>
<comment type="caution">
    <text evidence="2">The sequence shown here is derived from an EMBL/GenBank/DDBJ whole genome shotgun (WGS) entry which is preliminary data.</text>
</comment>
<organism evidence="2 3">
    <name type="scientific">Polyplosphaeria fusca</name>
    <dbReference type="NCBI Taxonomy" id="682080"/>
    <lineage>
        <taxon>Eukaryota</taxon>
        <taxon>Fungi</taxon>
        <taxon>Dikarya</taxon>
        <taxon>Ascomycota</taxon>
        <taxon>Pezizomycotina</taxon>
        <taxon>Dothideomycetes</taxon>
        <taxon>Pleosporomycetidae</taxon>
        <taxon>Pleosporales</taxon>
        <taxon>Tetraplosphaeriaceae</taxon>
        <taxon>Polyplosphaeria</taxon>
    </lineage>
</organism>
<name>A0A9P4V605_9PLEO</name>